<evidence type="ECO:0000256" key="1">
    <source>
        <dbReference type="SAM" id="MobiDB-lite"/>
    </source>
</evidence>
<keyword evidence="2" id="KW-0472">Membrane</keyword>
<name>A0A6J4QSH9_9ACTN</name>
<organism evidence="3">
    <name type="scientific">uncultured Rubrobacteraceae bacterium</name>
    <dbReference type="NCBI Taxonomy" id="349277"/>
    <lineage>
        <taxon>Bacteria</taxon>
        <taxon>Bacillati</taxon>
        <taxon>Actinomycetota</taxon>
        <taxon>Rubrobacteria</taxon>
        <taxon>Rubrobacterales</taxon>
        <taxon>Rubrobacteraceae</taxon>
        <taxon>environmental samples</taxon>
    </lineage>
</organism>
<protein>
    <submittedName>
        <fullName evidence="3">Uncharacterized protein</fullName>
    </submittedName>
</protein>
<keyword evidence="2" id="KW-1133">Transmembrane helix</keyword>
<reference evidence="3" key="1">
    <citation type="submission" date="2020-02" db="EMBL/GenBank/DDBJ databases">
        <authorList>
            <person name="Meier V. D."/>
        </authorList>
    </citation>
    <scope>NUCLEOTIDE SEQUENCE</scope>
    <source>
        <strain evidence="3">AVDCRST_MAG28</strain>
    </source>
</reference>
<feature type="transmembrane region" description="Helical" evidence="2">
    <location>
        <begin position="202"/>
        <end position="221"/>
    </location>
</feature>
<evidence type="ECO:0000256" key="2">
    <source>
        <dbReference type="SAM" id="Phobius"/>
    </source>
</evidence>
<sequence length="457" mass="50964">MPQANSRSNEDRAGAQANPPNRQKLPIEAVEWPERPARAPNIELIGEIQESGFEEPQYLIQRGDRFIQLTELLYRIVEQADGERTLDEIAAKVTEVTDWQVSADNVRQLVETRLIPLRIIAVQEDEGSSAPEETSEQRPIRSPLKVNMRVKMLGPRVIDPITKVLQVLFASPVLVPVIVAIASAHGWLYAVHGVTSGILELLYRPGLVFAVLGILFVSGIFHEFGHAAALRYGGGKVRGMGVGLYIVYPAMYTDTTDSYRLGRWARVRTDLGGFYFHLIFALAIMGLYLLTGYEFLLVVVLLINFDIFYQCLPLVRFDGYWALADLTGIPDFFSQMGAFLRSLLPIPGWKGARLPDLKPLARTVFIAYIAIVVPLLALLLSRLIIHLPGIVTAAYDSFLNQVKAFSSAVSEQDLAEATLALLQTLMLGLQMLGIAYLIYTLGRILIVMLWKRSVRRS</sequence>
<keyword evidence="2" id="KW-0812">Transmembrane</keyword>
<feature type="transmembrane region" description="Helical" evidence="2">
    <location>
        <begin position="429"/>
        <end position="450"/>
    </location>
</feature>
<feature type="transmembrane region" description="Helical" evidence="2">
    <location>
        <begin position="233"/>
        <end position="252"/>
    </location>
</feature>
<evidence type="ECO:0000313" key="3">
    <source>
        <dbReference type="EMBL" id="CAA9452313.1"/>
    </source>
</evidence>
<dbReference type="EMBL" id="CADCVE010000035">
    <property type="protein sequence ID" value="CAA9452313.1"/>
    <property type="molecule type" value="Genomic_DNA"/>
</dbReference>
<dbReference type="AlphaFoldDB" id="A0A6J4QSH9"/>
<feature type="transmembrane region" description="Helical" evidence="2">
    <location>
        <begin position="164"/>
        <end position="190"/>
    </location>
</feature>
<proteinExistence type="predicted"/>
<feature type="transmembrane region" description="Helical" evidence="2">
    <location>
        <begin position="272"/>
        <end position="290"/>
    </location>
</feature>
<feature type="transmembrane region" description="Helical" evidence="2">
    <location>
        <begin position="365"/>
        <end position="385"/>
    </location>
</feature>
<gene>
    <name evidence="3" type="ORF">AVDCRST_MAG28-1901</name>
</gene>
<feature type="transmembrane region" description="Helical" evidence="2">
    <location>
        <begin position="295"/>
        <end position="315"/>
    </location>
</feature>
<accession>A0A6J4QSH9</accession>
<feature type="region of interest" description="Disordered" evidence="1">
    <location>
        <begin position="1"/>
        <end position="26"/>
    </location>
</feature>
<feature type="transmembrane region" description="Helical" evidence="2">
    <location>
        <begin position="321"/>
        <end position="344"/>
    </location>
</feature>